<organism evidence="2 3">
    <name type="scientific">Candidatus Coprosoma intestinipullorum</name>
    <dbReference type="NCBI Taxonomy" id="2840752"/>
    <lineage>
        <taxon>Bacteria</taxon>
        <taxon>Bacillati</taxon>
        <taxon>Bacillota</taxon>
        <taxon>Bacillota incertae sedis</taxon>
        <taxon>Candidatus Coprosoma</taxon>
    </lineage>
</organism>
<protein>
    <submittedName>
        <fullName evidence="2">Uncharacterized protein</fullName>
    </submittedName>
</protein>
<sequence length="46" mass="5355">MKKSDFIIQLILLIAVLLGLIMGRYEICIIDLLLLIFNQLFFNGRD</sequence>
<evidence type="ECO:0000313" key="2">
    <source>
        <dbReference type="EMBL" id="HIQ90725.1"/>
    </source>
</evidence>
<comment type="caution">
    <text evidence="2">The sequence shown here is derived from an EMBL/GenBank/DDBJ whole genome shotgun (WGS) entry which is preliminary data.</text>
</comment>
<dbReference type="AlphaFoldDB" id="A0A9D0ZR58"/>
<name>A0A9D0ZR58_9FIRM</name>
<dbReference type="Proteomes" id="UP000886786">
    <property type="component" value="Unassembled WGS sequence"/>
</dbReference>
<reference evidence="2" key="1">
    <citation type="submission" date="2020-10" db="EMBL/GenBank/DDBJ databases">
        <authorList>
            <person name="Gilroy R."/>
        </authorList>
    </citation>
    <scope>NUCLEOTIDE SEQUENCE</scope>
    <source>
        <strain evidence="2">CHK147-3167</strain>
    </source>
</reference>
<accession>A0A9D0ZR58</accession>
<keyword evidence="1" id="KW-0812">Transmembrane</keyword>
<evidence type="ECO:0000313" key="3">
    <source>
        <dbReference type="Proteomes" id="UP000886786"/>
    </source>
</evidence>
<proteinExistence type="predicted"/>
<keyword evidence="1" id="KW-0472">Membrane</keyword>
<keyword evidence="1" id="KW-1133">Transmembrane helix</keyword>
<dbReference type="EMBL" id="DVFV01000069">
    <property type="protein sequence ID" value="HIQ90725.1"/>
    <property type="molecule type" value="Genomic_DNA"/>
</dbReference>
<feature type="transmembrane region" description="Helical" evidence="1">
    <location>
        <begin position="6"/>
        <end position="37"/>
    </location>
</feature>
<evidence type="ECO:0000256" key="1">
    <source>
        <dbReference type="SAM" id="Phobius"/>
    </source>
</evidence>
<gene>
    <name evidence="2" type="ORF">IAB27_03755</name>
</gene>
<reference evidence="2" key="2">
    <citation type="journal article" date="2021" name="PeerJ">
        <title>Extensive microbial diversity within the chicken gut microbiome revealed by metagenomics and culture.</title>
        <authorList>
            <person name="Gilroy R."/>
            <person name="Ravi A."/>
            <person name="Getino M."/>
            <person name="Pursley I."/>
            <person name="Horton D.L."/>
            <person name="Alikhan N.F."/>
            <person name="Baker D."/>
            <person name="Gharbi K."/>
            <person name="Hall N."/>
            <person name="Watson M."/>
            <person name="Adriaenssens E.M."/>
            <person name="Foster-Nyarko E."/>
            <person name="Jarju S."/>
            <person name="Secka A."/>
            <person name="Antonio M."/>
            <person name="Oren A."/>
            <person name="Chaudhuri R.R."/>
            <person name="La Ragione R."/>
            <person name="Hildebrand F."/>
            <person name="Pallen M.J."/>
        </authorList>
    </citation>
    <scope>NUCLEOTIDE SEQUENCE</scope>
    <source>
        <strain evidence="2">CHK147-3167</strain>
    </source>
</reference>